<dbReference type="EMBL" id="JANUHB010000001">
    <property type="protein sequence ID" value="MCS0807146.1"/>
    <property type="molecule type" value="Genomic_DNA"/>
</dbReference>
<reference evidence="1 2" key="1">
    <citation type="submission" date="2022-08" db="EMBL/GenBank/DDBJ databases">
        <title>Reclassification of Massilia species as members of the genera Telluria, Duganella, Pseudoduganella, Mokoshia gen. nov. and Zemynaea gen. nov. using orthogonal and non-orthogonal genome-based approaches.</title>
        <authorList>
            <person name="Bowman J.P."/>
        </authorList>
    </citation>
    <scope>NUCLEOTIDE SEQUENCE [LARGE SCALE GENOMIC DNA]</scope>
    <source>
        <strain evidence="1 2">JCM 31605</strain>
    </source>
</reference>
<evidence type="ECO:0000313" key="1">
    <source>
        <dbReference type="EMBL" id="MCS0807146.1"/>
    </source>
</evidence>
<protein>
    <submittedName>
        <fullName evidence="1">Uncharacterized protein</fullName>
    </submittedName>
</protein>
<proteinExistence type="predicted"/>
<keyword evidence="2" id="KW-1185">Reference proteome</keyword>
<accession>A0ABT2D759</accession>
<gene>
    <name evidence="1" type="ORF">NX774_04335</name>
</gene>
<organism evidence="1 2">
    <name type="scientific">Massilia agilis</name>
    <dbReference type="NCBI Taxonomy" id="1811226"/>
    <lineage>
        <taxon>Bacteria</taxon>
        <taxon>Pseudomonadati</taxon>
        <taxon>Pseudomonadota</taxon>
        <taxon>Betaproteobacteria</taxon>
        <taxon>Burkholderiales</taxon>
        <taxon>Oxalobacteraceae</taxon>
        <taxon>Telluria group</taxon>
        <taxon>Massilia</taxon>
    </lineage>
</organism>
<comment type="caution">
    <text evidence="1">The sequence shown here is derived from an EMBL/GenBank/DDBJ whole genome shotgun (WGS) entry which is preliminary data.</text>
</comment>
<evidence type="ECO:0000313" key="2">
    <source>
        <dbReference type="Proteomes" id="UP001206126"/>
    </source>
</evidence>
<dbReference type="RefSeq" id="WP_258820923.1">
    <property type="nucleotide sequence ID" value="NZ_JANUHB010000001.1"/>
</dbReference>
<name>A0ABT2D759_9BURK</name>
<sequence>MNQQIELHHLSGTSTVSYFMHVLDDAGVPSKDASVLTLGKGHFFGLLPPGVPTQRIRQFNHAGILPAGPLVEVPDGMVQEVTPPFEAIARLLAKRLDGYERPVLWVHEPMMQEDEIQREHLAYKRLGGQLYLAYDDLREKKIAKALRFSMLSWHFLAFVTDQTRQVESVDSLLALTKMILVGAYDGESVLLWERGA</sequence>
<dbReference type="Proteomes" id="UP001206126">
    <property type="component" value="Unassembled WGS sequence"/>
</dbReference>